<evidence type="ECO:0000256" key="8">
    <source>
        <dbReference type="ARBA" id="ARBA00023128"/>
    </source>
</evidence>
<dbReference type="InterPro" id="IPR023395">
    <property type="entry name" value="MCP_dom_sf"/>
</dbReference>
<evidence type="ECO:0000256" key="2">
    <source>
        <dbReference type="ARBA" id="ARBA00006375"/>
    </source>
</evidence>
<dbReference type="VEuPathDB" id="AmoebaDB:ACA1_071760"/>
<organism evidence="12 13">
    <name type="scientific">Acanthamoeba castellanii (strain ATCC 30010 / Neff)</name>
    <dbReference type="NCBI Taxonomy" id="1257118"/>
    <lineage>
        <taxon>Eukaryota</taxon>
        <taxon>Amoebozoa</taxon>
        <taxon>Discosea</taxon>
        <taxon>Longamoebia</taxon>
        <taxon>Centramoebida</taxon>
        <taxon>Acanthamoebidae</taxon>
        <taxon>Acanthamoeba</taxon>
    </lineage>
</organism>
<keyword evidence="6" id="KW-0999">Mitochondrion inner membrane</keyword>
<dbReference type="RefSeq" id="XP_004353082.1">
    <property type="nucleotide sequence ID" value="XM_004353030.1"/>
</dbReference>
<dbReference type="OMA" id="TTRFGAY"/>
<dbReference type="GO" id="GO:0005743">
    <property type="term" value="C:mitochondrial inner membrane"/>
    <property type="evidence" value="ECO:0007669"/>
    <property type="project" value="UniProtKB-SubCell"/>
</dbReference>
<keyword evidence="4 10" id="KW-0812">Transmembrane</keyword>
<dbReference type="PRINTS" id="PR00926">
    <property type="entry name" value="MITOCARRIER"/>
</dbReference>
<dbReference type="InterPro" id="IPR050391">
    <property type="entry name" value="Mito_Metabolite_Transporter"/>
</dbReference>
<feature type="repeat" description="Solcar" evidence="10">
    <location>
        <begin position="1"/>
        <end position="93"/>
    </location>
</feature>
<keyword evidence="13" id="KW-1185">Reference proteome</keyword>
<evidence type="ECO:0000256" key="7">
    <source>
        <dbReference type="ARBA" id="ARBA00022989"/>
    </source>
</evidence>
<evidence type="ECO:0000256" key="9">
    <source>
        <dbReference type="ARBA" id="ARBA00023136"/>
    </source>
</evidence>
<dbReference type="FunFam" id="1.50.40.10:FF:000062">
    <property type="entry name" value="mitochondrial uncoupling protein 3"/>
    <property type="match status" value="1"/>
</dbReference>
<evidence type="ECO:0000313" key="12">
    <source>
        <dbReference type="EMBL" id="ELR23554.1"/>
    </source>
</evidence>
<evidence type="ECO:0000256" key="10">
    <source>
        <dbReference type="PROSITE-ProRule" id="PRU00282"/>
    </source>
</evidence>
<evidence type="ECO:0000313" key="13">
    <source>
        <dbReference type="Proteomes" id="UP000011083"/>
    </source>
</evidence>
<evidence type="ECO:0000256" key="3">
    <source>
        <dbReference type="ARBA" id="ARBA00022448"/>
    </source>
</evidence>
<feature type="repeat" description="Solcar" evidence="10">
    <location>
        <begin position="205"/>
        <end position="293"/>
    </location>
</feature>
<keyword evidence="8" id="KW-0496">Mitochondrion</keyword>
<evidence type="ECO:0000256" key="6">
    <source>
        <dbReference type="ARBA" id="ARBA00022792"/>
    </source>
</evidence>
<evidence type="ECO:0000256" key="5">
    <source>
        <dbReference type="ARBA" id="ARBA00022737"/>
    </source>
</evidence>
<dbReference type="OrthoDB" id="448427at2759"/>
<reference evidence="12 13" key="1">
    <citation type="journal article" date="2013" name="Genome Biol.">
        <title>Genome of Acanthamoeba castellanii highlights extensive lateral gene transfer and early evolution of tyrosine kinase signaling.</title>
        <authorList>
            <person name="Clarke M."/>
            <person name="Lohan A.J."/>
            <person name="Liu B."/>
            <person name="Lagkouvardos I."/>
            <person name="Roy S."/>
            <person name="Zafar N."/>
            <person name="Bertelli C."/>
            <person name="Schilde C."/>
            <person name="Kianianmomeni A."/>
            <person name="Burglin T.R."/>
            <person name="Frech C."/>
            <person name="Turcotte B."/>
            <person name="Kopec K.O."/>
            <person name="Synnott J.M."/>
            <person name="Choo C."/>
            <person name="Paponov I."/>
            <person name="Finkler A."/>
            <person name="Soon Heng Tan C."/>
            <person name="Hutchins A.P."/>
            <person name="Weinmeier T."/>
            <person name="Rattei T."/>
            <person name="Chu J.S."/>
            <person name="Gimenez G."/>
            <person name="Irimia M."/>
            <person name="Rigden D.J."/>
            <person name="Fitzpatrick D.A."/>
            <person name="Lorenzo-Morales J."/>
            <person name="Bateman A."/>
            <person name="Chiu C.H."/>
            <person name="Tang P."/>
            <person name="Hegemann P."/>
            <person name="Fromm H."/>
            <person name="Raoult D."/>
            <person name="Greub G."/>
            <person name="Miranda-Saavedra D."/>
            <person name="Chen N."/>
            <person name="Nash P."/>
            <person name="Ginger M.L."/>
            <person name="Horn M."/>
            <person name="Schaap P."/>
            <person name="Caler L."/>
            <person name="Loftus B."/>
        </authorList>
    </citation>
    <scope>NUCLEOTIDE SEQUENCE [LARGE SCALE GENOMIC DNA]</scope>
    <source>
        <strain evidence="12 13">Neff</strain>
    </source>
</reference>
<name>L8HDG0_ACACF</name>
<dbReference type="PANTHER" id="PTHR45618">
    <property type="entry name" value="MITOCHONDRIAL DICARBOXYLATE CARRIER-RELATED"/>
    <property type="match status" value="1"/>
</dbReference>
<dbReference type="SUPFAM" id="SSF103506">
    <property type="entry name" value="Mitochondrial carrier"/>
    <property type="match status" value="1"/>
</dbReference>
<dbReference type="InterPro" id="IPR018108">
    <property type="entry name" value="MCP_transmembrane"/>
</dbReference>
<evidence type="ECO:0000256" key="1">
    <source>
        <dbReference type="ARBA" id="ARBA00004448"/>
    </source>
</evidence>
<comment type="similarity">
    <text evidence="2 11">Belongs to the mitochondrial carrier (TC 2.A.29) family.</text>
</comment>
<dbReference type="Proteomes" id="UP000011083">
    <property type="component" value="Unassembled WGS sequence"/>
</dbReference>
<dbReference type="AlphaFoldDB" id="L8HDG0"/>
<dbReference type="EMBL" id="KB007857">
    <property type="protein sequence ID" value="ELR23554.1"/>
    <property type="molecule type" value="Genomic_DNA"/>
</dbReference>
<dbReference type="GO" id="GO:0055085">
    <property type="term" value="P:transmembrane transport"/>
    <property type="evidence" value="ECO:0007669"/>
    <property type="project" value="InterPro"/>
</dbReference>
<accession>L8HDG0</accession>
<comment type="subcellular location">
    <subcellularLocation>
        <location evidence="1">Mitochondrion inner membrane</location>
        <topology evidence="1">Multi-pass membrane protein</topology>
    </subcellularLocation>
</comment>
<proteinExistence type="inferred from homology"/>
<gene>
    <name evidence="12" type="ORF">ACA1_071760</name>
</gene>
<keyword evidence="5" id="KW-0677">Repeat</keyword>
<sequence length="299" mass="32584">MVSCAAPLPVVNPIEVIKTRLQLQGELQEEKAKSGLSRIYGKERKYKGFMHGGVQILRDEGIAGLYKGIVPAALRECSYAAIRLALYDPIKTLLGENRADGVKDGGLPFWKKLVAGATAGSIGAAIATPTDVLKVRMQAEGARDKPRYKNTLEGFVTIARTEGIRGLYKGVVPTTQRACILSAAMMSSYDHSKHFILQKGWIKHDNLYAHICAGMMAGFSMAVVSTPIDVVKTRIMNRSAGGPAPYRGMFDCLVKTAQAEGVLGLYKGFVPTFLRLGPHTILAFTIYEELRKWAGIRPV</sequence>
<evidence type="ECO:0000256" key="4">
    <source>
        <dbReference type="ARBA" id="ARBA00022692"/>
    </source>
</evidence>
<keyword evidence="3 11" id="KW-0813">Transport</keyword>
<dbReference type="GeneID" id="14924535"/>
<dbReference type="KEGG" id="acan:ACA1_071760"/>
<keyword evidence="9 10" id="KW-0472">Membrane</keyword>
<dbReference type="Gene3D" id="1.50.40.10">
    <property type="entry name" value="Mitochondrial carrier domain"/>
    <property type="match status" value="1"/>
</dbReference>
<dbReference type="PROSITE" id="PS50920">
    <property type="entry name" value="SOLCAR"/>
    <property type="match status" value="3"/>
</dbReference>
<feature type="repeat" description="Solcar" evidence="10">
    <location>
        <begin position="107"/>
        <end position="195"/>
    </location>
</feature>
<dbReference type="InterPro" id="IPR002067">
    <property type="entry name" value="MCP"/>
</dbReference>
<evidence type="ECO:0000256" key="11">
    <source>
        <dbReference type="RuleBase" id="RU000488"/>
    </source>
</evidence>
<protein>
    <submittedName>
        <fullName evidence="12">Carrier superfamily protein</fullName>
    </submittedName>
</protein>
<keyword evidence="7" id="KW-1133">Transmembrane helix</keyword>
<dbReference type="Pfam" id="PF00153">
    <property type="entry name" value="Mito_carr"/>
    <property type="match status" value="3"/>
</dbReference>